<proteinExistence type="predicted"/>
<dbReference type="EMBL" id="BK014878">
    <property type="protein sequence ID" value="DAD80080.1"/>
    <property type="molecule type" value="Genomic_DNA"/>
</dbReference>
<name>A0A8S5MD38_9CAUD</name>
<accession>A0A8S5MD38</accession>
<reference evidence="1" key="1">
    <citation type="journal article" date="2021" name="Proc. Natl. Acad. Sci. U.S.A.">
        <title>A Catalog of Tens of Thousands of Viruses from Human Metagenomes Reveals Hidden Associations with Chronic Diseases.</title>
        <authorList>
            <person name="Tisza M.J."/>
            <person name="Buck C.B."/>
        </authorList>
    </citation>
    <scope>NUCLEOTIDE SEQUENCE</scope>
    <source>
        <strain evidence="1">Cti6f5</strain>
    </source>
</reference>
<protein>
    <submittedName>
        <fullName evidence="1">Uncharacterized protein</fullName>
    </submittedName>
</protein>
<evidence type="ECO:0000313" key="1">
    <source>
        <dbReference type="EMBL" id="DAD80080.1"/>
    </source>
</evidence>
<organism evidence="1">
    <name type="scientific">Siphoviridae sp. cti6f5</name>
    <dbReference type="NCBI Taxonomy" id="2826430"/>
    <lineage>
        <taxon>Viruses</taxon>
        <taxon>Duplodnaviria</taxon>
        <taxon>Heunggongvirae</taxon>
        <taxon>Uroviricota</taxon>
        <taxon>Caudoviricetes</taxon>
    </lineage>
</organism>
<sequence>MLFAQFLRIKKPLYFGGLIFILYCVNNLE</sequence>